<dbReference type="Pfam" id="PF03078">
    <property type="entry name" value="ATHILA"/>
    <property type="match status" value="1"/>
</dbReference>
<keyword evidence="6" id="KW-0539">Nucleus</keyword>
<evidence type="ECO:0000256" key="4">
    <source>
        <dbReference type="ARBA" id="ARBA00023125"/>
    </source>
</evidence>
<feature type="region of interest" description="Disordered" evidence="8">
    <location>
        <begin position="260"/>
        <end position="283"/>
    </location>
</feature>
<proteinExistence type="predicted"/>
<keyword evidence="4" id="KW-0238">DNA-binding</keyword>
<organism evidence="10">
    <name type="scientific">Brassica cretica</name>
    <name type="common">Mustard</name>
    <dbReference type="NCBI Taxonomy" id="69181"/>
    <lineage>
        <taxon>Eukaryota</taxon>
        <taxon>Viridiplantae</taxon>
        <taxon>Streptophyta</taxon>
        <taxon>Embryophyta</taxon>
        <taxon>Tracheophyta</taxon>
        <taxon>Spermatophyta</taxon>
        <taxon>Magnoliopsida</taxon>
        <taxon>eudicotyledons</taxon>
        <taxon>Gunneridae</taxon>
        <taxon>Pentapetalae</taxon>
        <taxon>rosids</taxon>
        <taxon>malvids</taxon>
        <taxon>Brassicales</taxon>
        <taxon>Brassicaceae</taxon>
        <taxon>Brassiceae</taxon>
        <taxon>Brassica</taxon>
    </lineage>
</organism>
<evidence type="ECO:0000256" key="1">
    <source>
        <dbReference type="ARBA" id="ARBA00004049"/>
    </source>
</evidence>
<keyword evidence="5" id="KW-0804">Transcription</keyword>
<dbReference type="InterPro" id="IPR044607">
    <property type="entry name" value="RKD-like"/>
</dbReference>
<evidence type="ECO:0000313" key="10">
    <source>
        <dbReference type="EMBL" id="KAF2574039.1"/>
    </source>
</evidence>
<keyword evidence="2" id="KW-0805">Transcription regulation</keyword>
<name>A0A8S9IVU2_BRACR</name>
<evidence type="ECO:0000256" key="5">
    <source>
        <dbReference type="ARBA" id="ARBA00023163"/>
    </source>
</evidence>
<evidence type="ECO:0000259" key="9">
    <source>
        <dbReference type="PROSITE" id="PS51519"/>
    </source>
</evidence>
<comment type="caution">
    <text evidence="10">The sequence shown here is derived from an EMBL/GenBank/DDBJ whole genome shotgun (WGS) entry which is preliminary data.</text>
</comment>
<dbReference type="PROSITE" id="PS51519">
    <property type="entry name" value="RWP_RK"/>
    <property type="match status" value="1"/>
</dbReference>
<accession>A0A8S9IVU2</accession>
<dbReference type="PANTHER" id="PTHR46373:SF27">
    <property type="entry name" value="PROTEIN RKD4"/>
    <property type="match status" value="1"/>
</dbReference>
<dbReference type="GO" id="GO:0003677">
    <property type="term" value="F:DNA binding"/>
    <property type="evidence" value="ECO:0007669"/>
    <property type="project" value="UniProtKB-KW"/>
</dbReference>
<evidence type="ECO:0000256" key="3">
    <source>
        <dbReference type="ARBA" id="ARBA00023054"/>
    </source>
</evidence>
<reference evidence="10" key="1">
    <citation type="submission" date="2019-12" db="EMBL/GenBank/DDBJ databases">
        <title>Genome sequencing and annotation of Brassica cretica.</title>
        <authorList>
            <person name="Studholme D.J."/>
            <person name="Sarris P.F."/>
        </authorList>
    </citation>
    <scope>NUCLEOTIDE SEQUENCE</scope>
    <source>
        <strain evidence="10">PFS-102/07</strain>
        <tissue evidence="10">Leaf</tissue>
    </source>
</reference>
<dbReference type="Pfam" id="PF02042">
    <property type="entry name" value="RWP-RK"/>
    <property type="match status" value="1"/>
</dbReference>
<feature type="domain" description="RWP-RK" evidence="9">
    <location>
        <begin position="403"/>
        <end position="490"/>
    </location>
</feature>
<dbReference type="InterPro" id="IPR004312">
    <property type="entry name" value="ATHILA_Orf1_C"/>
</dbReference>
<feature type="compositionally biased region" description="Basic residues" evidence="8">
    <location>
        <begin position="405"/>
        <end position="415"/>
    </location>
</feature>
<evidence type="ECO:0000256" key="6">
    <source>
        <dbReference type="ARBA" id="ARBA00023242"/>
    </source>
</evidence>
<dbReference type="AlphaFoldDB" id="A0A8S9IVU2"/>
<feature type="compositionally biased region" description="Polar residues" evidence="8">
    <location>
        <begin position="383"/>
        <end position="399"/>
    </location>
</feature>
<dbReference type="InterPro" id="IPR003035">
    <property type="entry name" value="RWP-RK_dom"/>
</dbReference>
<dbReference type="PANTHER" id="PTHR46373">
    <property type="entry name" value="PROTEIN RKD4"/>
    <property type="match status" value="1"/>
</dbReference>
<evidence type="ECO:0000256" key="2">
    <source>
        <dbReference type="ARBA" id="ARBA00023015"/>
    </source>
</evidence>
<feature type="compositionally biased region" description="Polar residues" evidence="8">
    <location>
        <begin position="266"/>
        <end position="280"/>
    </location>
</feature>
<dbReference type="EMBL" id="QGKY02001015">
    <property type="protein sequence ID" value="KAF2574039.1"/>
    <property type="molecule type" value="Genomic_DNA"/>
</dbReference>
<feature type="coiled-coil region" evidence="7">
    <location>
        <begin position="177"/>
        <end position="204"/>
    </location>
</feature>
<feature type="compositionally biased region" description="Basic and acidic residues" evidence="8">
    <location>
        <begin position="123"/>
        <end position="137"/>
    </location>
</feature>
<gene>
    <name evidence="10" type="ORF">F2Q70_00004701</name>
</gene>
<feature type="region of interest" description="Disordered" evidence="8">
    <location>
        <begin position="383"/>
        <end position="418"/>
    </location>
</feature>
<evidence type="ECO:0000256" key="7">
    <source>
        <dbReference type="SAM" id="Coils"/>
    </source>
</evidence>
<comment type="function">
    <text evidence="1">Putative transcription factor.</text>
</comment>
<keyword evidence="3 7" id="KW-0175">Coiled coil</keyword>
<feature type="region of interest" description="Disordered" evidence="8">
    <location>
        <begin position="115"/>
        <end position="139"/>
    </location>
</feature>
<protein>
    <recommendedName>
        <fullName evidence="9">RWP-RK domain-containing protein</fullName>
    </recommendedName>
</protein>
<sequence>MVSFFVNRLEHYIDWAWYTSDSRPKVGIGGMITPLLQFLNVPLGKDAAGSKFIDGTYLRIATYFSEMYGKDYVYHYYLKGKPVEVVLPNQNLTSLERPGAISFNISQEDFLGEHGSLGPIAPPRERNVPTRHDEPPREASVPVYGPLRHYFKPHDGVLPPGALRDAHEHIGRLQRWNKAQDRTIEKLKDKCKALSKTVKKQAKTSAKFMKKVADVLTRGGIAGCSSADFAFANTSVPQPPPQPTDLGFPLTDRQLQRTWRNPPIQPSTSGNKSPSLASSDSEVEIDEVQSQQCYYREMDPKFLQPLDSMKIENQYETDSLFDMLEKLPPLESLLDTEYLRPDPGLHFEYQYNSFEDFFENIEVNNNTISSDILMLTQEPYFSSDSSSPLVVQNNHCPSTNERREKKASKKKNTRAKRQDKLELSEIRKYFDRPIMKAAKELNVGLTVLKKRCRELEIFRWPHRKLKSLNSLISNLKGVGMDQEVKNLEEHRVLIEQEPDAELTDGTKKLRQACFKAKYKRKKSLANDGYY</sequence>
<evidence type="ECO:0000256" key="8">
    <source>
        <dbReference type="SAM" id="MobiDB-lite"/>
    </source>
</evidence>
<dbReference type="GO" id="GO:0003700">
    <property type="term" value="F:DNA-binding transcription factor activity"/>
    <property type="evidence" value="ECO:0007669"/>
    <property type="project" value="InterPro"/>
</dbReference>